<proteinExistence type="predicted"/>
<name>A0AAV4QRZ8_CAEEX</name>
<sequence length="90" mass="10189">MNVLRKLNTLTIVIVQKKKKKKKRFEAVTPNGSEFLGDTTILNMPRVLMVGRFGFSFHAPWAYGFIGTGDLSSRITLRLLDLKDYSVSIV</sequence>
<organism evidence="1 2">
    <name type="scientific">Caerostris extrusa</name>
    <name type="common">Bark spider</name>
    <name type="synonym">Caerostris bankana</name>
    <dbReference type="NCBI Taxonomy" id="172846"/>
    <lineage>
        <taxon>Eukaryota</taxon>
        <taxon>Metazoa</taxon>
        <taxon>Ecdysozoa</taxon>
        <taxon>Arthropoda</taxon>
        <taxon>Chelicerata</taxon>
        <taxon>Arachnida</taxon>
        <taxon>Araneae</taxon>
        <taxon>Araneomorphae</taxon>
        <taxon>Entelegynae</taxon>
        <taxon>Araneoidea</taxon>
        <taxon>Araneidae</taxon>
        <taxon>Caerostris</taxon>
    </lineage>
</organism>
<comment type="caution">
    <text evidence="1">The sequence shown here is derived from an EMBL/GenBank/DDBJ whole genome shotgun (WGS) entry which is preliminary data.</text>
</comment>
<protein>
    <submittedName>
        <fullName evidence="1">Uncharacterized protein</fullName>
    </submittedName>
</protein>
<gene>
    <name evidence="1" type="ORF">CEXT_353661</name>
</gene>
<evidence type="ECO:0000313" key="2">
    <source>
        <dbReference type="Proteomes" id="UP001054945"/>
    </source>
</evidence>
<accession>A0AAV4QRZ8</accession>
<evidence type="ECO:0000313" key="1">
    <source>
        <dbReference type="EMBL" id="GIY12010.1"/>
    </source>
</evidence>
<dbReference type="EMBL" id="BPLR01006730">
    <property type="protein sequence ID" value="GIY12010.1"/>
    <property type="molecule type" value="Genomic_DNA"/>
</dbReference>
<dbReference type="AlphaFoldDB" id="A0AAV4QRZ8"/>
<reference evidence="1 2" key="1">
    <citation type="submission" date="2021-06" db="EMBL/GenBank/DDBJ databases">
        <title>Caerostris extrusa draft genome.</title>
        <authorList>
            <person name="Kono N."/>
            <person name="Arakawa K."/>
        </authorList>
    </citation>
    <scope>NUCLEOTIDE SEQUENCE [LARGE SCALE GENOMIC DNA]</scope>
</reference>
<keyword evidence="2" id="KW-1185">Reference proteome</keyword>
<dbReference type="Proteomes" id="UP001054945">
    <property type="component" value="Unassembled WGS sequence"/>
</dbReference>